<accession>A0A5B7J3K7</accession>
<evidence type="ECO:0000256" key="1">
    <source>
        <dbReference type="SAM" id="SignalP"/>
    </source>
</evidence>
<dbReference type="EMBL" id="VSRR010073413">
    <property type="protein sequence ID" value="MPC87064.1"/>
    <property type="molecule type" value="Genomic_DNA"/>
</dbReference>
<dbReference type="AlphaFoldDB" id="A0A5B7J3K7"/>
<keyword evidence="3" id="KW-1185">Reference proteome</keyword>
<sequence length="97" mass="10669">MRERLRGAARLVSAVRVCVQFVLSAPGHAQRDEGDGAPHKICLTSIMSGSHKHLRGTVTPCRLCHISGRHLPPSRPSQPSHPHTLALFMNLTHTPHF</sequence>
<evidence type="ECO:0000313" key="2">
    <source>
        <dbReference type="EMBL" id="MPC87064.1"/>
    </source>
</evidence>
<comment type="caution">
    <text evidence="2">The sequence shown here is derived from an EMBL/GenBank/DDBJ whole genome shotgun (WGS) entry which is preliminary data.</text>
</comment>
<feature type="chain" id="PRO_5022860754" description="Secreted protein" evidence="1">
    <location>
        <begin position="30"/>
        <end position="97"/>
    </location>
</feature>
<evidence type="ECO:0008006" key="4">
    <source>
        <dbReference type="Google" id="ProtNLM"/>
    </source>
</evidence>
<evidence type="ECO:0000313" key="3">
    <source>
        <dbReference type="Proteomes" id="UP000324222"/>
    </source>
</evidence>
<reference evidence="2 3" key="1">
    <citation type="submission" date="2019-05" db="EMBL/GenBank/DDBJ databases">
        <title>Another draft genome of Portunus trituberculatus and its Hox gene families provides insights of decapod evolution.</title>
        <authorList>
            <person name="Jeong J.-H."/>
            <person name="Song I."/>
            <person name="Kim S."/>
            <person name="Choi T."/>
            <person name="Kim D."/>
            <person name="Ryu S."/>
            <person name="Kim W."/>
        </authorList>
    </citation>
    <scope>NUCLEOTIDE SEQUENCE [LARGE SCALE GENOMIC DNA]</scope>
    <source>
        <tissue evidence="2">Muscle</tissue>
    </source>
</reference>
<gene>
    <name evidence="2" type="ORF">E2C01_081913</name>
</gene>
<feature type="signal peptide" evidence="1">
    <location>
        <begin position="1"/>
        <end position="29"/>
    </location>
</feature>
<proteinExistence type="predicted"/>
<organism evidence="2 3">
    <name type="scientific">Portunus trituberculatus</name>
    <name type="common">Swimming crab</name>
    <name type="synonym">Neptunus trituberculatus</name>
    <dbReference type="NCBI Taxonomy" id="210409"/>
    <lineage>
        <taxon>Eukaryota</taxon>
        <taxon>Metazoa</taxon>
        <taxon>Ecdysozoa</taxon>
        <taxon>Arthropoda</taxon>
        <taxon>Crustacea</taxon>
        <taxon>Multicrustacea</taxon>
        <taxon>Malacostraca</taxon>
        <taxon>Eumalacostraca</taxon>
        <taxon>Eucarida</taxon>
        <taxon>Decapoda</taxon>
        <taxon>Pleocyemata</taxon>
        <taxon>Brachyura</taxon>
        <taxon>Eubrachyura</taxon>
        <taxon>Portunoidea</taxon>
        <taxon>Portunidae</taxon>
        <taxon>Portuninae</taxon>
        <taxon>Portunus</taxon>
    </lineage>
</organism>
<protein>
    <recommendedName>
        <fullName evidence="4">Secreted protein</fullName>
    </recommendedName>
</protein>
<name>A0A5B7J3K7_PORTR</name>
<keyword evidence="1" id="KW-0732">Signal</keyword>
<dbReference type="Proteomes" id="UP000324222">
    <property type="component" value="Unassembled WGS sequence"/>
</dbReference>